<feature type="domain" description="Rhodanese" evidence="2">
    <location>
        <begin position="34"/>
        <end position="124"/>
    </location>
</feature>
<evidence type="ECO:0000313" key="4">
    <source>
        <dbReference type="EMBL" id="TCZ74851.1"/>
    </source>
</evidence>
<dbReference type="PROSITE" id="PS00380">
    <property type="entry name" value="RHODANESE_1"/>
    <property type="match status" value="1"/>
</dbReference>
<dbReference type="PANTHER" id="PTHR45815:SF3">
    <property type="entry name" value="PROTEIN DISULFIDE-ISOMERASE A6"/>
    <property type="match status" value="1"/>
</dbReference>
<feature type="domain" description="Thioredoxin" evidence="3">
    <location>
        <begin position="94"/>
        <end position="234"/>
    </location>
</feature>
<proteinExistence type="predicted"/>
<gene>
    <name evidence="4" type="ORF">E0486_00670</name>
</gene>
<dbReference type="Pfam" id="PF00581">
    <property type="entry name" value="Rhodanese"/>
    <property type="match status" value="1"/>
</dbReference>
<evidence type="ECO:0000313" key="5">
    <source>
        <dbReference type="Proteomes" id="UP000295164"/>
    </source>
</evidence>
<dbReference type="PANTHER" id="PTHR45815">
    <property type="entry name" value="PROTEIN DISULFIDE-ISOMERASE A6"/>
    <property type="match status" value="1"/>
</dbReference>
<evidence type="ECO:0000256" key="1">
    <source>
        <dbReference type="SAM" id="SignalP"/>
    </source>
</evidence>
<comment type="caution">
    <text evidence="4">The sequence shown here is derived from an EMBL/GenBank/DDBJ whole genome shotgun (WGS) entry which is preliminary data.</text>
</comment>
<dbReference type="SUPFAM" id="SSF52821">
    <property type="entry name" value="Rhodanese/Cell cycle control phosphatase"/>
    <property type="match status" value="1"/>
</dbReference>
<dbReference type="Gene3D" id="3.40.30.10">
    <property type="entry name" value="Glutaredoxin"/>
    <property type="match status" value="1"/>
</dbReference>
<dbReference type="SUPFAM" id="SSF52833">
    <property type="entry name" value="Thioredoxin-like"/>
    <property type="match status" value="1"/>
</dbReference>
<sequence length="247" mass="27461">MPIPFAALLCCLLFAPALRAQRKTELPEAETWLAKPGAQIFDGRPAEAYAQSHLPGATLLPASDSALRRLLAPVPKNTPLLVYGKNDKEGETCAKRLRRAGYRQAQYLDGGIAYWRRNGLPLEGPGGVGMTRAAFDSLLHANGVVLVDFYADWCGYCPPVSASAERLAREHAGALTVIRIDADLHPDLCAWFNVTHFPTLYLYQYGKRVWKQVGFLVHEAIAFKVRRALREEMPELPEEKIMVADPY</sequence>
<dbReference type="CDD" id="cd02947">
    <property type="entry name" value="TRX_family"/>
    <property type="match status" value="1"/>
</dbReference>
<dbReference type="PROSITE" id="PS51352">
    <property type="entry name" value="THIOREDOXIN_2"/>
    <property type="match status" value="1"/>
</dbReference>
<evidence type="ECO:0008006" key="6">
    <source>
        <dbReference type="Google" id="ProtNLM"/>
    </source>
</evidence>
<dbReference type="GO" id="GO:0004792">
    <property type="term" value="F:thiosulfate-cyanide sulfurtransferase activity"/>
    <property type="evidence" value="ECO:0007669"/>
    <property type="project" value="InterPro"/>
</dbReference>
<dbReference type="PROSITE" id="PS50206">
    <property type="entry name" value="RHODANESE_3"/>
    <property type="match status" value="1"/>
</dbReference>
<dbReference type="OrthoDB" id="9808735at2"/>
<dbReference type="Gene3D" id="3.40.250.10">
    <property type="entry name" value="Rhodanese-like domain"/>
    <property type="match status" value="1"/>
</dbReference>
<dbReference type="InterPro" id="IPR001763">
    <property type="entry name" value="Rhodanese-like_dom"/>
</dbReference>
<dbReference type="EMBL" id="SKFH01000001">
    <property type="protein sequence ID" value="TCZ74851.1"/>
    <property type="molecule type" value="Genomic_DNA"/>
</dbReference>
<feature type="chain" id="PRO_5020496466" description="Thioredoxin" evidence="1">
    <location>
        <begin position="21"/>
        <end position="247"/>
    </location>
</feature>
<dbReference type="CDD" id="cd00158">
    <property type="entry name" value="RHOD"/>
    <property type="match status" value="1"/>
</dbReference>
<accession>A0A4R4E9S4</accession>
<evidence type="ECO:0000259" key="3">
    <source>
        <dbReference type="PROSITE" id="PS51352"/>
    </source>
</evidence>
<dbReference type="AlphaFoldDB" id="A0A4R4E9S4"/>
<dbReference type="Proteomes" id="UP000295164">
    <property type="component" value="Unassembled WGS sequence"/>
</dbReference>
<dbReference type="InterPro" id="IPR001307">
    <property type="entry name" value="Thiosulphate_STrfase_CS"/>
</dbReference>
<keyword evidence="5" id="KW-1185">Reference proteome</keyword>
<name>A0A4R4E9S4_9BACT</name>
<dbReference type="InterPro" id="IPR036249">
    <property type="entry name" value="Thioredoxin-like_sf"/>
</dbReference>
<dbReference type="GO" id="GO:0034976">
    <property type="term" value="P:response to endoplasmic reticulum stress"/>
    <property type="evidence" value="ECO:0007669"/>
    <property type="project" value="TreeGrafter"/>
</dbReference>
<reference evidence="4 5" key="1">
    <citation type="submission" date="2019-03" db="EMBL/GenBank/DDBJ databases">
        <authorList>
            <person name="Kim M.K.M."/>
        </authorList>
    </citation>
    <scope>NUCLEOTIDE SEQUENCE [LARGE SCALE GENOMIC DNA]</scope>
    <source>
        <strain evidence="4 5">17J68-15</strain>
    </source>
</reference>
<protein>
    <recommendedName>
        <fullName evidence="6">Thioredoxin</fullName>
    </recommendedName>
</protein>
<dbReference type="SMART" id="SM00450">
    <property type="entry name" value="RHOD"/>
    <property type="match status" value="1"/>
</dbReference>
<keyword evidence="1" id="KW-0732">Signal</keyword>
<dbReference type="InterPro" id="IPR036873">
    <property type="entry name" value="Rhodanese-like_dom_sf"/>
</dbReference>
<evidence type="ECO:0000259" key="2">
    <source>
        <dbReference type="PROSITE" id="PS50206"/>
    </source>
</evidence>
<dbReference type="InterPro" id="IPR013766">
    <property type="entry name" value="Thioredoxin_domain"/>
</dbReference>
<dbReference type="RefSeq" id="WP_131850207.1">
    <property type="nucleotide sequence ID" value="NZ_SKFH01000001.1"/>
</dbReference>
<organism evidence="4 5">
    <name type="scientific">Flaviaesturariibacter aridisoli</name>
    <dbReference type="NCBI Taxonomy" id="2545761"/>
    <lineage>
        <taxon>Bacteria</taxon>
        <taxon>Pseudomonadati</taxon>
        <taxon>Bacteroidota</taxon>
        <taxon>Chitinophagia</taxon>
        <taxon>Chitinophagales</taxon>
        <taxon>Chitinophagaceae</taxon>
        <taxon>Flaviaestuariibacter</taxon>
    </lineage>
</organism>
<dbReference type="GO" id="GO:0015035">
    <property type="term" value="F:protein-disulfide reductase activity"/>
    <property type="evidence" value="ECO:0007669"/>
    <property type="project" value="TreeGrafter"/>
</dbReference>
<feature type="signal peptide" evidence="1">
    <location>
        <begin position="1"/>
        <end position="20"/>
    </location>
</feature>
<dbReference type="Pfam" id="PF00085">
    <property type="entry name" value="Thioredoxin"/>
    <property type="match status" value="1"/>
</dbReference>